<reference evidence="1" key="1">
    <citation type="submission" date="2020-11" db="EMBL/GenBank/DDBJ databases">
        <authorList>
            <person name="Tran Van P."/>
        </authorList>
    </citation>
    <scope>NUCLEOTIDE SEQUENCE</scope>
</reference>
<accession>A0A7R9AH56</accession>
<gene>
    <name evidence="1" type="ORF">DSTB1V02_LOCUS13979</name>
</gene>
<evidence type="ECO:0000313" key="1">
    <source>
        <dbReference type="EMBL" id="CAD7254233.1"/>
    </source>
</evidence>
<dbReference type="EMBL" id="LR907968">
    <property type="protein sequence ID" value="CAD7254233.1"/>
    <property type="molecule type" value="Genomic_DNA"/>
</dbReference>
<dbReference type="AlphaFoldDB" id="A0A7R9AH56"/>
<dbReference type="EMBL" id="CAJPEV010008450">
    <property type="protein sequence ID" value="CAG0905276.1"/>
    <property type="molecule type" value="Genomic_DNA"/>
</dbReference>
<dbReference type="Proteomes" id="UP000677054">
    <property type="component" value="Unassembled WGS sequence"/>
</dbReference>
<evidence type="ECO:0000313" key="2">
    <source>
        <dbReference type="Proteomes" id="UP000677054"/>
    </source>
</evidence>
<name>A0A7R9AH56_9CRUS</name>
<organism evidence="1">
    <name type="scientific">Darwinula stevensoni</name>
    <dbReference type="NCBI Taxonomy" id="69355"/>
    <lineage>
        <taxon>Eukaryota</taxon>
        <taxon>Metazoa</taxon>
        <taxon>Ecdysozoa</taxon>
        <taxon>Arthropoda</taxon>
        <taxon>Crustacea</taxon>
        <taxon>Oligostraca</taxon>
        <taxon>Ostracoda</taxon>
        <taxon>Podocopa</taxon>
        <taxon>Podocopida</taxon>
        <taxon>Darwinulocopina</taxon>
        <taxon>Darwinuloidea</taxon>
        <taxon>Darwinulidae</taxon>
        <taxon>Darwinula</taxon>
    </lineage>
</organism>
<sequence length="117" mass="13147">MTLVLGEWDDILQAGAPFSIAWHLQAYRNSSPSNNYLSRGTKFRWVTSMVRQLKTLRKMTLVATSSACRQGLALCRSGRQNFHTSYKSNYSKEPDPYERCYGCSHGDASSVISDLSS</sequence>
<protein>
    <submittedName>
        <fullName evidence="1">Uncharacterized protein</fullName>
    </submittedName>
</protein>
<keyword evidence="2" id="KW-1185">Reference proteome</keyword>
<proteinExistence type="predicted"/>